<evidence type="ECO:0000256" key="1">
    <source>
        <dbReference type="SAM" id="MobiDB-lite"/>
    </source>
</evidence>
<feature type="region of interest" description="Disordered" evidence="1">
    <location>
        <begin position="52"/>
        <end position="112"/>
    </location>
</feature>
<accession>A0A0E0LLV0</accession>
<name>A0A0E0LLV0_ORYPU</name>
<protein>
    <submittedName>
        <fullName evidence="2">Uncharacterized protein</fullName>
    </submittedName>
</protein>
<organism evidence="2">
    <name type="scientific">Oryza punctata</name>
    <name type="common">Red rice</name>
    <dbReference type="NCBI Taxonomy" id="4537"/>
    <lineage>
        <taxon>Eukaryota</taxon>
        <taxon>Viridiplantae</taxon>
        <taxon>Streptophyta</taxon>
        <taxon>Embryophyta</taxon>
        <taxon>Tracheophyta</taxon>
        <taxon>Spermatophyta</taxon>
        <taxon>Magnoliopsida</taxon>
        <taxon>Liliopsida</taxon>
        <taxon>Poales</taxon>
        <taxon>Poaceae</taxon>
        <taxon>BOP clade</taxon>
        <taxon>Oryzoideae</taxon>
        <taxon>Oryzeae</taxon>
        <taxon>Oryzinae</taxon>
        <taxon>Oryza</taxon>
    </lineage>
</organism>
<dbReference type="AlphaFoldDB" id="A0A0E0LLV0"/>
<dbReference type="EnsemblPlants" id="OPUNC07G16460.1">
    <property type="protein sequence ID" value="OPUNC07G16460.1"/>
    <property type="gene ID" value="OPUNC07G16460"/>
</dbReference>
<feature type="compositionally biased region" description="Basic and acidic residues" evidence="1">
    <location>
        <begin position="94"/>
        <end position="107"/>
    </location>
</feature>
<reference evidence="2" key="2">
    <citation type="submission" date="2018-05" db="EMBL/GenBank/DDBJ databases">
        <title>OpunRS2 (Oryza punctata Reference Sequence Version 2).</title>
        <authorList>
            <person name="Zhang J."/>
            <person name="Kudrna D."/>
            <person name="Lee S."/>
            <person name="Talag J."/>
            <person name="Welchert J."/>
            <person name="Wing R.A."/>
        </authorList>
    </citation>
    <scope>NUCLEOTIDE SEQUENCE [LARGE SCALE GENOMIC DNA]</scope>
</reference>
<evidence type="ECO:0000313" key="3">
    <source>
        <dbReference type="Proteomes" id="UP000026962"/>
    </source>
</evidence>
<dbReference type="HOGENOM" id="CLU_1998431_0_0_1"/>
<sequence>HCANFTSTKIRPTLSCNCSNIWAVNNFARPFVGPDIWPTYKFFIWAATVPAGRGGGLRKGLRRRKEQPTRRRRRRRRGDLRGTTVPAGWRRRILGGDKSSRRGEGESPSRSWRKTAKGCCWEYVC</sequence>
<proteinExistence type="predicted"/>
<feature type="compositionally biased region" description="Basic residues" evidence="1">
    <location>
        <begin position="59"/>
        <end position="78"/>
    </location>
</feature>
<keyword evidence="3" id="KW-1185">Reference proteome</keyword>
<reference evidence="2" key="1">
    <citation type="submission" date="2015-04" db="UniProtKB">
        <authorList>
            <consortium name="EnsemblPlants"/>
        </authorList>
    </citation>
    <scope>IDENTIFICATION</scope>
</reference>
<dbReference type="Gramene" id="OPUNC07G16460.1">
    <property type="protein sequence ID" value="OPUNC07G16460.1"/>
    <property type="gene ID" value="OPUNC07G16460"/>
</dbReference>
<dbReference type="Proteomes" id="UP000026962">
    <property type="component" value="Chromosome 7"/>
</dbReference>
<evidence type="ECO:0000313" key="2">
    <source>
        <dbReference type="EnsemblPlants" id="OPUNC07G16460.1"/>
    </source>
</evidence>